<dbReference type="Proteomes" id="UP000249633">
    <property type="component" value="Unassembled WGS sequence"/>
</dbReference>
<comment type="caution">
    <text evidence="6">The sequence shown here is derived from an EMBL/GenBank/DDBJ whole genome shotgun (WGS) entry which is preliminary data.</text>
</comment>
<organism evidence="6 7">
    <name type="scientific">Roseateles depolymerans</name>
    <dbReference type="NCBI Taxonomy" id="76731"/>
    <lineage>
        <taxon>Bacteria</taxon>
        <taxon>Pseudomonadati</taxon>
        <taxon>Pseudomonadota</taxon>
        <taxon>Betaproteobacteria</taxon>
        <taxon>Burkholderiales</taxon>
        <taxon>Sphaerotilaceae</taxon>
        <taxon>Roseateles</taxon>
    </lineage>
</organism>
<evidence type="ECO:0000256" key="1">
    <source>
        <dbReference type="ARBA" id="ARBA00007730"/>
    </source>
</evidence>
<dbReference type="Pfam" id="PF05118">
    <property type="entry name" value="Asp_Arg_Hydrox"/>
    <property type="match status" value="1"/>
</dbReference>
<protein>
    <submittedName>
        <fullName evidence="6">Aspartyl/asparaginyl beta-hydroxylase domain-containing protein</fullName>
    </submittedName>
</protein>
<accession>A0A2W5FDD4</accession>
<dbReference type="SUPFAM" id="SSF51197">
    <property type="entry name" value="Clavaminate synthase-like"/>
    <property type="match status" value="1"/>
</dbReference>
<feature type="transmembrane region" description="Helical" evidence="4">
    <location>
        <begin position="6"/>
        <end position="23"/>
    </location>
</feature>
<dbReference type="PANTHER" id="PTHR46332:SF5">
    <property type="entry name" value="ASPARTATE BETA-HYDROXYLASE DOMAIN CONTAINING 2"/>
    <property type="match status" value="1"/>
</dbReference>
<dbReference type="EMBL" id="QFOD01000013">
    <property type="protein sequence ID" value="PZP30746.1"/>
    <property type="molecule type" value="Genomic_DNA"/>
</dbReference>
<dbReference type="PANTHER" id="PTHR46332">
    <property type="entry name" value="ASPARTATE BETA-HYDROXYLASE DOMAIN-CONTAINING PROTEIN 2"/>
    <property type="match status" value="1"/>
</dbReference>
<dbReference type="InterPro" id="IPR051821">
    <property type="entry name" value="Asp/Asn_beta-hydroxylase"/>
</dbReference>
<name>A0A2W5FDD4_9BURK</name>
<keyword evidence="3" id="KW-0560">Oxidoreductase</keyword>
<proteinExistence type="inferred from homology"/>
<evidence type="ECO:0000313" key="7">
    <source>
        <dbReference type="Proteomes" id="UP000249633"/>
    </source>
</evidence>
<feature type="domain" description="Aspartyl/asparaginy/proline hydroxylase" evidence="5">
    <location>
        <begin position="78"/>
        <end position="236"/>
    </location>
</feature>
<gene>
    <name evidence="6" type="ORF">DI603_14495</name>
</gene>
<dbReference type="InterPro" id="IPR007803">
    <property type="entry name" value="Asp/Arg/Pro-Hydrxlase"/>
</dbReference>
<evidence type="ECO:0000256" key="3">
    <source>
        <dbReference type="ARBA" id="ARBA00023002"/>
    </source>
</evidence>
<keyword evidence="4" id="KW-1133">Transmembrane helix</keyword>
<reference evidence="6 7" key="1">
    <citation type="submission" date="2017-08" db="EMBL/GenBank/DDBJ databases">
        <title>Infants hospitalized years apart are colonized by the same room-sourced microbial strains.</title>
        <authorList>
            <person name="Brooks B."/>
            <person name="Olm M.R."/>
            <person name="Firek B.A."/>
            <person name="Baker R."/>
            <person name="Thomas B.C."/>
            <person name="Morowitz M.J."/>
            <person name="Banfield J.F."/>
        </authorList>
    </citation>
    <scope>NUCLEOTIDE SEQUENCE [LARGE SCALE GENOMIC DNA]</scope>
    <source>
        <strain evidence="6">S2_012_000_R2_81</strain>
    </source>
</reference>
<dbReference type="InterPro" id="IPR027443">
    <property type="entry name" value="IPNS-like_sf"/>
</dbReference>
<keyword evidence="2" id="KW-0223">Dioxygenase</keyword>
<evidence type="ECO:0000256" key="2">
    <source>
        <dbReference type="ARBA" id="ARBA00022964"/>
    </source>
</evidence>
<evidence type="ECO:0000256" key="4">
    <source>
        <dbReference type="SAM" id="Phobius"/>
    </source>
</evidence>
<sequence length="324" mass="36790">MSWSLIALLAVLAYAAGCIAYVYRWRGRLRYASFGQYLRKSWPVFAPLNCLMYMGTQRWARQPVLDAGYLRGVELLRSHWRVIRDEALALHASGAFEAAKAPGSAGSYDVGFRTFFKRGWSKFYLTWYGRPHPSAQRLCPRTLALVRQVPGIRGAMFSILPPGAELSLHSDPMACCLRYHLGLQTPNSGQCYIHVDGQACVWHDGEDFVFDETYPHLALNGTDQSRLIFMCDVDRPLNACGHWVRAAYALMAKATRVPNTDEDPRGLFSELFMRLAPLRERALRLRETRRRTYKALTLFLNSTLLTALLAMLFGVLRFIEIALS</sequence>
<evidence type="ECO:0000313" key="6">
    <source>
        <dbReference type="EMBL" id="PZP30746.1"/>
    </source>
</evidence>
<comment type="similarity">
    <text evidence="1">Belongs to the aspartyl/asparaginyl beta-hydroxylase family.</text>
</comment>
<dbReference type="AlphaFoldDB" id="A0A2W5FDD4"/>
<dbReference type="GO" id="GO:0051213">
    <property type="term" value="F:dioxygenase activity"/>
    <property type="evidence" value="ECO:0007669"/>
    <property type="project" value="UniProtKB-KW"/>
</dbReference>
<keyword evidence="4" id="KW-0812">Transmembrane</keyword>
<evidence type="ECO:0000259" key="5">
    <source>
        <dbReference type="Pfam" id="PF05118"/>
    </source>
</evidence>
<feature type="transmembrane region" description="Helical" evidence="4">
    <location>
        <begin position="295"/>
        <end position="319"/>
    </location>
</feature>
<dbReference type="Gene3D" id="2.60.120.330">
    <property type="entry name" value="B-lactam Antibiotic, Isopenicillin N Synthase, Chain"/>
    <property type="match status" value="1"/>
</dbReference>
<keyword evidence="4" id="KW-0472">Membrane</keyword>